<dbReference type="RefSeq" id="WP_379945441.1">
    <property type="nucleotide sequence ID" value="NZ_JBHMEW010000063.1"/>
</dbReference>
<dbReference type="InterPro" id="IPR032523">
    <property type="entry name" value="CcmF_C"/>
</dbReference>
<keyword evidence="3" id="KW-1133">Transmembrane helix</keyword>
<organism evidence="6 7">
    <name type="scientific">Echinicola jeungdonensis</name>
    <dbReference type="NCBI Taxonomy" id="709343"/>
    <lineage>
        <taxon>Bacteria</taxon>
        <taxon>Pseudomonadati</taxon>
        <taxon>Bacteroidota</taxon>
        <taxon>Cytophagia</taxon>
        <taxon>Cytophagales</taxon>
        <taxon>Cyclobacteriaceae</taxon>
        <taxon>Echinicola</taxon>
    </lineage>
</organism>
<feature type="transmembrane region" description="Helical" evidence="3">
    <location>
        <begin position="293"/>
        <end position="312"/>
    </location>
</feature>
<feature type="transmembrane region" description="Helical" evidence="3">
    <location>
        <begin position="366"/>
        <end position="390"/>
    </location>
</feature>
<feature type="transmembrane region" description="Helical" evidence="3">
    <location>
        <begin position="423"/>
        <end position="443"/>
    </location>
</feature>
<feature type="transmembrane region" description="Helical" evidence="3">
    <location>
        <begin position="45"/>
        <end position="66"/>
    </location>
</feature>
<feature type="domain" description="Cytochrome c-type biogenesis protein CcmF C-terminal" evidence="5">
    <location>
        <begin position="337"/>
        <end position="541"/>
    </location>
</feature>
<reference evidence="6 7" key="1">
    <citation type="submission" date="2024-09" db="EMBL/GenBank/DDBJ databases">
        <authorList>
            <person name="Sun Q."/>
            <person name="Mori K."/>
        </authorList>
    </citation>
    <scope>NUCLEOTIDE SEQUENCE [LARGE SCALE GENOMIC DNA]</scope>
    <source>
        <strain evidence="6 7">CECT 7682</strain>
    </source>
</reference>
<dbReference type="Pfam" id="PF16327">
    <property type="entry name" value="CcmF_C"/>
    <property type="match status" value="1"/>
</dbReference>
<evidence type="ECO:0000256" key="2">
    <source>
        <dbReference type="ARBA" id="ARBA00022748"/>
    </source>
</evidence>
<evidence type="ECO:0000256" key="1">
    <source>
        <dbReference type="ARBA" id="ARBA00009186"/>
    </source>
</evidence>
<keyword evidence="3" id="KW-0472">Membrane</keyword>
<feature type="transmembrane region" description="Helical" evidence="3">
    <location>
        <begin position="514"/>
        <end position="532"/>
    </location>
</feature>
<feature type="transmembrane region" description="Helical" evidence="3">
    <location>
        <begin position="455"/>
        <end position="473"/>
    </location>
</feature>
<evidence type="ECO:0000256" key="3">
    <source>
        <dbReference type="SAM" id="Phobius"/>
    </source>
</evidence>
<feature type="transmembrane region" description="Helical" evidence="3">
    <location>
        <begin position="332"/>
        <end position="354"/>
    </location>
</feature>
<dbReference type="EMBL" id="JBHMEW010000063">
    <property type="protein sequence ID" value="MFB9212689.1"/>
    <property type="molecule type" value="Genomic_DNA"/>
</dbReference>
<evidence type="ECO:0000313" key="6">
    <source>
        <dbReference type="EMBL" id="MFB9212689.1"/>
    </source>
</evidence>
<feature type="transmembrane region" description="Helical" evidence="3">
    <location>
        <begin position="479"/>
        <end position="502"/>
    </location>
</feature>
<dbReference type="InterPro" id="IPR002541">
    <property type="entry name" value="Cyt_c_assembly"/>
</dbReference>
<sequence length="863" mass="97521">MIGNLGHLSIIIAFVGISAAIFAYFQENQASLEKDKKSWQMVARICFSLHSLAVLSAIGILFAILFDHHYEYDYAWQHAANDLPVYYIISCFWEGQEGSFLIWAFWNVLIGIFLIRSCKKWEPKTMLVFSAVQFFLVSMVLGIHISDGIKIGNSPFMLLKDVSDSEIFKSNPNFIPQDGTGLNPLLQNIWMVIHPPVIFLGFALSSVPFCLAMAALWQKRPQDFIYKSSPWILASVGVLGIGIVMGAYWAYETLNFGGYWNWDPVENAVFVPWLALLAATHGMVLYRRKEKGLPLTLALSMAGFILVVYSTFLTRSGILGETSVHAFTDLGLSGQLLLFLISFVIAAVAMFLYGRRQLKENEAQSSFLSLEFWMMLGICLFCLSAFQVLLPTSIPVFNVLLEMLGIEKSLAPPADQVTFYSKFQIWFGVAFCLASGLGQIFYWKRIASKKMLENELGLPIIISLVLTSLFVFLAKTQDISYIFLIGSAIYLIAVSLQIMVPLVKNIQRTSLGGILAHVGMAVMLLGFVYSAGHQKIISKNMAINAPESNLPVHTVRDNLLLSQNVPKQNQGFELIYKGAHYKDRETGKLIPVQTTLPTWNDHEKIIQNEFSSNLGIHKGDTITIDPENIYYNIRVRETGRSGFTLSPRMQNNPQMGYIASPDIQSFFTKDIYTHVTNFPDPEKVRWNPAEKRKIRVGESFELQGLHLTLNEINLNEDPLGIPESEQDFPLEASVTIRDQYGVYTAKPIYHIDDKRSVRLFPDEIKAIGTKVFLSKVDPENQQYELMVMTSQRDWITIESIEMPFISLVWIGALLMTIGIGVSFFFRLVETRESQMEEDFLWEASWNGQSSSRIQVKPETSFNT</sequence>
<comment type="caution">
    <text evidence="6">The sequence shown here is derived from an EMBL/GenBank/DDBJ whole genome shotgun (WGS) entry which is preliminary data.</text>
</comment>
<dbReference type="Pfam" id="PF01578">
    <property type="entry name" value="Cytochrom_C_asm"/>
    <property type="match status" value="1"/>
</dbReference>
<feature type="transmembrane region" description="Helical" evidence="3">
    <location>
        <begin position="100"/>
        <end position="118"/>
    </location>
</feature>
<name>A0ABV5J783_9BACT</name>
<dbReference type="PANTHER" id="PTHR43653">
    <property type="entry name" value="CYTOCHROME C ASSEMBLY PROTEIN-RELATED"/>
    <property type="match status" value="1"/>
</dbReference>
<keyword evidence="3" id="KW-0812">Transmembrane</keyword>
<feature type="transmembrane region" description="Helical" evidence="3">
    <location>
        <begin position="804"/>
        <end position="825"/>
    </location>
</feature>
<accession>A0ABV5J783</accession>
<evidence type="ECO:0000313" key="7">
    <source>
        <dbReference type="Proteomes" id="UP001589654"/>
    </source>
</evidence>
<dbReference type="PRINTS" id="PR01410">
    <property type="entry name" value="CCBIOGENESIS"/>
</dbReference>
<comment type="similarity">
    <text evidence="1">Belongs to the CcmF/CycK/Ccl1/NrfE/CcsA family.</text>
</comment>
<gene>
    <name evidence="6" type="primary">ccsA</name>
    <name evidence="6" type="ORF">ACFFUR_12815</name>
</gene>
<evidence type="ECO:0000259" key="5">
    <source>
        <dbReference type="Pfam" id="PF16327"/>
    </source>
</evidence>
<dbReference type="Proteomes" id="UP001589654">
    <property type="component" value="Unassembled WGS sequence"/>
</dbReference>
<dbReference type="InterPro" id="IPR003567">
    <property type="entry name" value="Cyt_c_biogenesis"/>
</dbReference>
<feature type="transmembrane region" description="Helical" evidence="3">
    <location>
        <begin position="229"/>
        <end position="250"/>
    </location>
</feature>
<proteinExistence type="inferred from homology"/>
<feature type="transmembrane region" description="Helical" evidence="3">
    <location>
        <begin position="270"/>
        <end position="286"/>
    </location>
</feature>
<evidence type="ECO:0000259" key="4">
    <source>
        <dbReference type="Pfam" id="PF01578"/>
    </source>
</evidence>
<keyword evidence="7" id="KW-1185">Reference proteome</keyword>
<feature type="transmembrane region" description="Helical" evidence="3">
    <location>
        <begin position="6"/>
        <end position="25"/>
    </location>
</feature>
<feature type="transmembrane region" description="Helical" evidence="3">
    <location>
        <begin position="197"/>
        <end position="217"/>
    </location>
</feature>
<dbReference type="PANTHER" id="PTHR43653:SF1">
    <property type="entry name" value="CYTOCHROME C-TYPE BIOGENESIS PROTEIN CCMF"/>
    <property type="match status" value="1"/>
</dbReference>
<feature type="transmembrane region" description="Helical" evidence="3">
    <location>
        <begin position="125"/>
        <end position="145"/>
    </location>
</feature>
<feature type="domain" description="Cytochrome c assembly protein" evidence="4">
    <location>
        <begin position="97"/>
        <end position="316"/>
    </location>
</feature>
<keyword evidence="2" id="KW-0201">Cytochrome c-type biogenesis</keyword>
<protein>
    <submittedName>
        <fullName evidence="6">Cytochrome c biogenesis protein CcsA</fullName>
    </submittedName>
</protein>